<keyword evidence="8 9" id="KW-0472">Membrane</keyword>
<dbReference type="STRING" id="231916.A0A409VW50"/>
<dbReference type="GO" id="GO:0031966">
    <property type="term" value="C:mitochondrial membrane"/>
    <property type="evidence" value="ECO:0007669"/>
    <property type="project" value="UniProtKB-SubCell"/>
</dbReference>
<dbReference type="InterPro" id="IPR023395">
    <property type="entry name" value="MCP_dom_sf"/>
</dbReference>
<keyword evidence="4 9" id="KW-0812">Transmembrane</keyword>
<evidence type="ECO:0000256" key="5">
    <source>
        <dbReference type="ARBA" id="ARBA00022737"/>
    </source>
</evidence>
<organism evidence="11 12">
    <name type="scientific">Gymnopilus dilepis</name>
    <dbReference type="NCBI Taxonomy" id="231916"/>
    <lineage>
        <taxon>Eukaryota</taxon>
        <taxon>Fungi</taxon>
        <taxon>Dikarya</taxon>
        <taxon>Basidiomycota</taxon>
        <taxon>Agaricomycotina</taxon>
        <taxon>Agaricomycetes</taxon>
        <taxon>Agaricomycetidae</taxon>
        <taxon>Agaricales</taxon>
        <taxon>Agaricineae</taxon>
        <taxon>Hymenogastraceae</taxon>
        <taxon>Gymnopilus</taxon>
    </lineage>
</organism>
<dbReference type="PROSITE" id="PS50920">
    <property type="entry name" value="SOLCAR"/>
    <property type="match status" value="2"/>
</dbReference>
<evidence type="ECO:0000256" key="2">
    <source>
        <dbReference type="ARBA" id="ARBA00006375"/>
    </source>
</evidence>
<name>A0A409VW50_9AGAR</name>
<keyword evidence="6" id="KW-1133">Transmembrane helix</keyword>
<feature type="repeat" description="Solcar" evidence="9">
    <location>
        <begin position="54"/>
        <end position="141"/>
    </location>
</feature>
<dbReference type="PANTHER" id="PTHR45624:SF57">
    <property type="entry name" value="MITOCHONDRIAL SUBSTRATE CARRIER FAMILY PROTEIN L"/>
    <property type="match status" value="1"/>
</dbReference>
<accession>A0A409VW50</accession>
<dbReference type="InterPro" id="IPR018108">
    <property type="entry name" value="MCP_transmembrane"/>
</dbReference>
<dbReference type="InterPro" id="IPR050567">
    <property type="entry name" value="Mitochondrial_Carrier"/>
</dbReference>
<evidence type="ECO:0000313" key="11">
    <source>
        <dbReference type="EMBL" id="PPQ70492.1"/>
    </source>
</evidence>
<gene>
    <name evidence="11" type="ORF">CVT26_013999</name>
</gene>
<dbReference type="GO" id="GO:1990575">
    <property type="term" value="P:mitochondrial L-ornithine transmembrane transport"/>
    <property type="evidence" value="ECO:0007669"/>
    <property type="project" value="TreeGrafter"/>
</dbReference>
<keyword evidence="7" id="KW-0496">Mitochondrion</keyword>
<dbReference type="AlphaFoldDB" id="A0A409VW50"/>
<dbReference type="Gene3D" id="1.50.40.10">
    <property type="entry name" value="Mitochondrial carrier domain"/>
    <property type="match status" value="1"/>
</dbReference>
<reference evidence="11 12" key="1">
    <citation type="journal article" date="2018" name="Evol. Lett.">
        <title>Horizontal gene cluster transfer increased hallucinogenic mushroom diversity.</title>
        <authorList>
            <person name="Reynolds H.T."/>
            <person name="Vijayakumar V."/>
            <person name="Gluck-Thaler E."/>
            <person name="Korotkin H.B."/>
            <person name="Matheny P.B."/>
            <person name="Slot J.C."/>
        </authorList>
    </citation>
    <scope>NUCLEOTIDE SEQUENCE [LARGE SCALE GENOMIC DNA]</scope>
    <source>
        <strain evidence="11 12">SRW20</strain>
    </source>
</reference>
<dbReference type="PANTHER" id="PTHR45624">
    <property type="entry name" value="MITOCHONDRIAL BASIC AMINO ACIDS TRANSPORTER-RELATED"/>
    <property type="match status" value="1"/>
</dbReference>
<evidence type="ECO:0000256" key="7">
    <source>
        <dbReference type="ARBA" id="ARBA00023128"/>
    </source>
</evidence>
<sequence>MKQPWPLPDENSGNIRLVQRRHSSRCRMGRNRFSFAWISAQLQIISASQWDDGNVPIWRSSAHSICAWYRRLICRMDQAMKLQLQSQKAAKDRQFKGPIDCARQIIRVQGITGLWSGFTGSLAFRSNFFWMFLSFESKGDYAWFFTIRRNALSGSANFWSGGLGSFVYWAMAIPLDNIKNRMMAYPYPQPFPQSVSSAVGVLKRPSFFRVTRQIYSRDGLAGFFRGLAPCFLRAFPVNASAIFVYEGTLRVLGAEKVSFRIFIKA</sequence>
<feature type="repeat" description="Solcar" evidence="9">
    <location>
        <begin position="152"/>
        <end position="251"/>
    </location>
</feature>
<evidence type="ECO:0000256" key="1">
    <source>
        <dbReference type="ARBA" id="ARBA00004225"/>
    </source>
</evidence>
<evidence type="ECO:0000256" key="8">
    <source>
        <dbReference type="ARBA" id="ARBA00023136"/>
    </source>
</evidence>
<evidence type="ECO:0000313" key="12">
    <source>
        <dbReference type="Proteomes" id="UP000284706"/>
    </source>
</evidence>
<evidence type="ECO:0000256" key="4">
    <source>
        <dbReference type="ARBA" id="ARBA00022692"/>
    </source>
</evidence>
<evidence type="ECO:0000256" key="6">
    <source>
        <dbReference type="ARBA" id="ARBA00022989"/>
    </source>
</evidence>
<evidence type="ECO:0000256" key="3">
    <source>
        <dbReference type="ARBA" id="ARBA00022448"/>
    </source>
</evidence>
<comment type="subcellular location">
    <subcellularLocation>
        <location evidence="1">Mitochondrion membrane</location>
        <topology evidence="1">Multi-pass membrane protein</topology>
    </subcellularLocation>
</comment>
<proteinExistence type="inferred from homology"/>
<dbReference type="Pfam" id="PF00153">
    <property type="entry name" value="Mito_carr"/>
    <property type="match status" value="2"/>
</dbReference>
<dbReference type="Proteomes" id="UP000284706">
    <property type="component" value="Unassembled WGS sequence"/>
</dbReference>
<dbReference type="GO" id="GO:0000064">
    <property type="term" value="F:L-ornithine transmembrane transporter activity"/>
    <property type="evidence" value="ECO:0007669"/>
    <property type="project" value="TreeGrafter"/>
</dbReference>
<evidence type="ECO:0008006" key="13">
    <source>
        <dbReference type="Google" id="ProtNLM"/>
    </source>
</evidence>
<comment type="similarity">
    <text evidence="2 10">Belongs to the mitochondrial carrier (TC 2.A.29) family.</text>
</comment>
<evidence type="ECO:0000256" key="10">
    <source>
        <dbReference type="RuleBase" id="RU000488"/>
    </source>
</evidence>
<dbReference type="OrthoDB" id="193856at2759"/>
<dbReference type="InParanoid" id="A0A409VW50"/>
<dbReference type="SUPFAM" id="SSF103506">
    <property type="entry name" value="Mitochondrial carrier"/>
    <property type="match status" value="1"/>
</dbReference>
<protein>
    <recommendedName>
        <fullName evidence="13">Mitochondrial carrier</fullName>
    </recommendedName>
</protein>
<comment type="caution">
    <text evidence="11">The sequence shown here is derived from an EMBL/GenBank/DDBJ whole genome shotgun (WGS) entry which is preliminary data.</text>
</comment>
<keyword evidence="5" id="KW-0677">Repeat</keyword>
<keyword evidence="12" id="KW-1185">Reference proteome</keyword>
<evidence type="ECO:0000256" key="9">
    <source>
        <dbReference type="PROSITE-ProRule" id="PRU00282"/>
    </source>
</evidence>
<keyword evidence="3 10" id="KW-0813">Transport</keyword>
<dbReference type="EMBL" id="NHYE01005539">
    <property type="protein sequence ID" value="PPQ70492.1"/>
    <property type="molecule type" value="Genomic_DNA"/>
</dbReference>